<proteinExistence type="predicted"/>
<feature type="compositionally biased region" description="Polar residues" evidence="1">
    <location>
        <begin position="48"/>
        <end position="65"/>
    </location>
</feature>
<keyword evidence="3" id="KW-1185">Reference proteome</keyword>
<feature type="compositionally biased region" description="Polar residues" evidence="1">
    <location>
        <begin position="178"/>
        <end position="195"/>
    </location>
</feature>
<organism evidence="2 3">
    <name type="scientific">Cymbomonas tetramitiformis</name>
    <dbReference type="NCBI Taxonomy" id="36881"/>
    <lineage>
        <taxon>Eukaryota</taxon>
        <taxon>Viridiplantae</taxon>
        <taxon>Chlorophyta</taxon>
        <taxon>Pyramimonadophyceae</taxon>
        <taxon>Pyramimonadales</taxon>
        <taxon>Pyramimonadaceae</taxon>
        <taxon>Cymbomonas</taxon>
    </lineage>
</organism>
<feature type="compositionally biased region" description="Basic and acidic residues" evidence="1">
    <location>
        <begin position="98"/>
        <end position="113"/>
    </location>
</feature>
<sequence>NMKASQKKKAELPIDLPDTGTDLLLKLYMGEIPDYQKVSKRGRPGSQRAAQRASNNFSGSQTARSASPLKSPANALPFAAPRNSTQPAKAKSPRAAKLARDARSVHDSADSLQRRSSASEPSTAAGDCASPDVEPQPMLSVDNELSTSKPQDLWAFPISPHLLKQTGSTYHWPEVSPSAETVHSTSTQRSHNQTCHLEDCSRPLSALPTSSRAKRRRARTEKH</sequence>
<protein>
    <submittedName>
        <fullName evidence="2">Uncharacterized protein</fullName>
    </submittedName>
</protein>
<accession>A0AAE0FF59</accession>
<dbReference type="EMBL" id="LGRX02019583">
    <property type="protein sequence ID" value="KAK3258360.1"/>
    <property type="molecule type" value="Genomic_DNA"/>
</dbReference>
<comment type="caution">
    <text evidence="2">The sequence shown here is derived from an EMBL/GenBank/DDBJ whole genome shotgun (WGS) entry which is preliminary data.</text>
</comment>
<evidence type="ECO:0000313" key="3">
    <source>
        <dbReference type="Proteomes" id="UP001190700"/>
    </source>
</evidence>
<evidence type="ECO:0000313" key="2">
    <source>
        <dbReference type="EMBL" id="KAK3258360.1"/>
    </source>
</evidence>
<name>A0AAE0FF59_9CHLO</name>
<feature type="region of interest" description="Disordered" evidence="1">
    <location>
        <begin position="168"/>
        <end position="223"/>
    </location>
</feature>
<evidence type="ECO:0000256" key="1">
    <source>
        <dbReference type="SAM" id="MobiDB-lite"/>
    </source>
</evidence>
<dbReference type="Proteomes" id="UP001190700">
    <property type="component" value="Unassembled WGS sequence"/>
</dbReference>
<reference evidence="2 3" key="1">
    <citation type="journal article" date="2015" name="Genome Biol. Evol.">
        <title>Comparative Genomics of a Bacterivorous Green Alga Reveals Evolutionary Causalities and Consequences of Phago-Mixotrophic Mode of Nutrition.</title>
        <authorList>
            <person name="Burns J.A."/>
            <person name="Paasch A."/>
            <person name="Narechania A."/>
            <person name="Kim E."/>
        </authorList>
    </citation>
    <scope>NUCLEOTIDE SEQUENCE [LARGE SCALE GENOMIC DNA]</scope>
    <source>
        <strain evidence="2 3">PLY_AMNH</strain>
    </source>
</reference>
<feature type="compositionally biased region" description="Basic residues" evidence="1">
    <location>
        <begin position="212"/>
        <end position="223"/>
    </location>
</feature>
<gene>
    <name evidence="2" type="ORF">CYMTET_32588</name>
</gene>
<feature type="region of interest" description="Disordered" evidence="1">
    <location>
        <begin position="36"/>
        <end position="147"/>
    </location>
</feature>
<dbReference type="AlphaFoldDB" id="A0AAE0FF59"/>
<feature type="non-terminal residue" evidence="2">
    <location>
        <position position="1"/>
    </location>
</feature>